<keyword evidence="3 7" id="KW-0812">Transmembrane</keyword>
<sequence length="198" mass="22250">MLLKICFSVVICAFIGWITNFIAIKMLFHPRRPVQLGSLTVQGIFPKRQKALALNLAAAIEGELLSHQDIRGAMHHPDFSARLREKILASFTDFLGTRLTSLHPMVGMFLDGTMMEKIRELLEAELDRIVPGLLETAADELEQALDLRKVIQEKIESLSMERLETLLMSIMAREFRFIEVVGAVLGALIGLTQGLLFF</sequence>
<dbReference type="STRING" id="888061.AXF15_10800"/>
<dbReference type="InterPro" id="IPR007383">
    <property type="entry name" value="DUF445"/>
</dbReference>
<evidence type="ECO:0008006" key="10">
    <source>
        <dbReference type="Google" id="ProtNLM"/>
    </source>
</evidence>
<keyword evidence="4 7" id="KW-1133">Transmembrane helix</keyword>
<evidence type="ECO:0000256" key="5">
    <source>
        <dbReference type="ARBA" id="ARBA00023136"/>
    </source>
</evidence>
<protein>
    <recommendedName>
        <fullName evidence="10">DUF445 domain-containing protein</fullName>
    </recommendedName>
</protein>
<comment type="similarity">
    <text evidence="2">Belongs to the UPF0754 family.</text>
</comment>
<comment type="subcellular location">
    <subcellularLocation>
        <location evidence="1">Endomembrane system</location>
    </subcellularLocation>
</comment>
<dbReference type="GO" id="GO:0012505">
    <property type="term" value="C:endomembrane system"/>
    <property type="evidence" value="ECO:0007669"/>
    <property type="project" value="UniProtKB-SubCell"/>
</dbReference>
<dbReference type="Pfam" id="PF04286">
    <property type="entry name" value="DUF445"/>
    <property type="match status" value="1"/>
</dbReference>
<dbReference type="OrthoDB" id="3631561at2"/>
<evidence type="ECO:0000256" key="4">
    <source>
        <dbReference type="ARBA" id="ARBA00022989"/>
    </source>
</evidence>
<reference evidence="9" key="1">
    <citation type="submission" date="2016-02" db="EMBL/GenBank/DDBJ databases">
        <authorList>
            <person name="Holder M.E."/>
            <person name="Ajami N.J."/>
            <person name="Petrosino J.F."/>
        </authorList>
    </citation>
    <scope>NUCLEOTIDE SEQUENCE [LARGE SCALE GENOMIC DNA]</scope>
    <source>
        <strain evidence="9">DSM 12838</strain>
    </source>
</reference>
<proteinExistence type="inferred from homology"/>
<evidence type="ECO:0000256" key="1">
    <source>
        <dbReference type="ARBA" id="ARBA00004308"/>
    </source>
</evidence>
<evidence type="ECO:0000256" key="6">
    <source>
        <dbReference type="SAM" id="Coils"/>
    </source>
</evidence>
<feature type="transmembrane region" description="Helical" evidence="7">
    <location>
        <begin position="177"/>
        <end position="197"/>
    </location>
</feature>
<keyword evidence="6" id="KW-0175">Coiled coil</keyword>
<dbReference type="AlphaFoldDB" id="A0A0X8JRA3"/>
<organism evidence="8 9">
    <name type="scientific">Desulfomicrobium orale DSM 12838</name>
    <dbReference type="NCBI Taxonomy" id="888061"/>
    <lineage>
        <taxon>Bacteria</taxon>
        <taxon>Pseudomonadati</taxon>
        <taxon>Thermodesulfobacteriota</taxon>
        <taxon>Desulfovibrionia</taxon>
        <taxon>Desulfovibrionales</taxon>
        <taxon>Desulfomicrobiaceae</taxon>
        <taxon>Desulfomicrobium</taxon>
    </lineage>
</organism>
<evidence type="ECO:0000313" key="9">
    <source>
        <dbReference type="Proteomes" id="UP000063964"/>
    </source>
</evidence>
<dbReference type="KEGG" id="doa:AXF15_10800"/>
<feature type="coiled-coil region" evidence="6">
    <location>
        <begin position="134"/>
        <end position="161"/>
    </location>
</feature>
<feature type="transmembrane region" description="Helical" evidence="7">
    <location>
        <begin position="6"/>
        <end position="28"/>
    </location>
</feature>
<accession>A0A0X8JRA3</accession>
<evidence type="ECO:0000256" key="7">
    <source>
        <dbReference type="SAM" id="Phobius"/>
    </source>
</evidence>
<evidence type="ECO:0000256" key="2">
    <source>
        <dbReference type="ARBA" id="ARBA00008053"/>
    </source>
</evidence>
<dbReference type="Proteomes" id="UP000063964">
    <property type="component" value="Chromosome"/>
</dbReference>
<dbReference type="EMBL" id="CP014230">
    <property type="protein sequence ID" value="AMD93542.1"/>
    <property type="molecule type" value="Genomic_DNA"/>
</dbReference>
<keyword evidence="9" id="KW-1185">Reference proteome</keyword>
<dbReference type="RefSeq" id="WP_066607275.1">
    <property type="nucleotide sequence ID" value="NZ_CP014230.1"/>
</dbReference>
<gene>
    <name evidence="8" type="ORF">AXF15_10800</name>
</gene>
<dbReference type="PANTHER" id="PTHR35791">
    <property type="entry name" value="UPF0754 MEMBRANE PROTEIN YHEB"/>
    <property type="match status" value="1"/>
</dbReference>
<keyword evidence="5 7" id="KW-0472">Membrane</keyword>
<evidence type="ECO:0000313" key="8">
    <source>
        <dbReference type="EMBL" id="AMD93542.1"/>
    </source>
</evidence>
<name>A0A0X8JRA3_9BACT</name>
<dbReference type="PANTHER" id="PTHR35791:SF1">
    <property type="entry name" value="UPF0754 MEMBRANE PROTEIN YHEB"/>
    <property type="match status" value="1"/>
</dbReference>
<evidence type="ECO:0000256" key="3">
    <source>
        <dbReference type="ARBA" id="ARBA00022692"/>
    </source>
</evidence>